<feature type="compositionally biased region" description="Low complexity" evidence="7">
    <location>
        <begin position="57"/>
        <end position="69"/>
    </location>
</feature>
<evidence type="ECO:0000259" key="9">
    <source>
        <dbReference type="Pfam" id="PF12862"/>
    </source>
</evidence>
<accession>A0A6A6XB37</accession>
<feature type="signal peptide" evidence="8">
    <location>
        <begin position="1"/>
        <end position="25"/>
    </location>
</feature>
<evidence type="ECO:0000256" key="7">
    <source>
        <dbReference type="SAM" id="MobiDB-lite"/>
    </source>
</evidence>
<feature type="chain" id="PRO_5025431990" description="Anaphase-promoting complex subunit 5" evidence="8">
    <location>
        <begin position="26"/>
        <end position="782"/>
    </location>
</feature>
<comment type="similarity">
    <text evidence="1">Belongs to the APC5 family.</text>
</comment>
<proteinExistence type="inferred from homology"/>
<keyword evidence="4" id="KW-0498">Mitosis</keyword>
<evidence type="ECO:0000256" key="5">
    <source>
        <dbReference type="ARBA" id="ARBA00022786"/>
    </source>
</evidence>
<dbReference type="GO" id="GO:0045842">
    <property type="term" value="P:positive regulation of mitotic metaphase/anaphase transition"/>
    <property type="evidence" value="ECO:0007669"/>
    <property type="project" value="TreeGrafter"/>
</dbReference>
<name>A0A6A6XB37_9PLEO</name>
<keyword evidence="6" id="KW-0131">Cell cycle</keyword>
<dbReference type="AlphaFoldDB" id="A0A6A6XB37"/>
<evidence type="ECO:0000256" key="8">
    <source>
        <dbReference type="SAM" id="SignalP"/>
    </source>
</evidence>
<dbReference type="GO" id="GO:0031145">
    <property type="term" value="P:anaphase-promoting complex-dependent catabolic process"/>
    <property type="evidence" value="ECO:0007669"/>
    <property type="project" value="TreeGrafter"/>
</dbReference>
<dbReference type="OrthoDB" id="2504561at2759"/>
<dbReference type="Pfam" id="PF12862">
    <property type="entry name" value="ANAPC5"/>
    <property type="match status" value="1"/>
</dbReference>
<reference evidence="10" key="1">
    <citation type="journal article" date="2020" name="Stud. Mycol.">
        <title>101 Dothideomycetes genomes: a test case for predicting lifestyles and emergence of pathogens.</title>
        <authorList>
            <person name="Haridas S."/>
            <person name="Albert R."/>
            <person name="Binder M."/>
            <person name="Bloem J."/>
            <person name="Labutti K."/>
            <person name="Salamov A."/>
            <person name="Andreopoulos B."/>
            <person name="Baker S."/>
            <person name="Barry K."/>
            <person name="Bills G."/>
            <person name="Bluhm B."/>
            <person name="Cannon C."/>
            <person name="Castanera R."/>
            <person name="Culley D."/>
            <person name="Daum C."/>
            <person name="Ezra D."/>
            <person name="Gonzalez J."/>
            <person name="Henrissat B."/>
            <person name="Kuo A."/>
            <person name="Liang C."/>
            <person name="Lipzen A."/>
            <person name="Lutzoni F."/>
            <person name="Magnuson J."/>
            <person name="Mondo S."/>
            <person name="Nolan M."/>
            <person name="Ohm R."/>
            <person name="Pangilinan J."/>
            <person name="Park H.-J."/>
            <person name="Ramirez L."/>
            <person name="Alfaro M."/>
            <person name="Sun H."/>
            <person name="Tritt A."/>
            <person name="Yoshinaga Y."/>
            <person name="Zwiers L.-H."/>
            <person name="Turgeon B."/>
            <person name="Goodwin S."/>
            <person name="Spatafora J."/>
            <person name="Crous P."/>
            <person name="Grigoriev I."/>
        </authorList>
    </citation>
    <scope>NUCLEOTIDE SEQUENCE</scope>
    <source>
        <strain evidence="10">CBS 109.77</strain>
    </source>
</reference>
<dbReference type="InterPro" id="IPR037679">
    <property type="entry name" value="Apc5"/>
</dbReference>
<dbReference type="PANTHER" id="PTHR12830">
    <property type="entry name" value="ANAPHASE-PROMOTING COMPLEX SUBUNIT 5"/>
    <property type="match status" value="1"/>
</dbReference>
<feature type="region of interest" description="Disordered" evidence="7">
    <location>
        <begin position="53"/>
        <end position="73"/>
    </location>
</feature>
<evidence type="ECO:0000256" key="1">
    <source>
        <dbReference type="ARBA" id="ARBA00007450"/>
    </source>
</evidence>
<evidence type="ECO:0000256" key="3">
    <source>
        <dbReference type="ARBA" id="ARBA00022618"/>
    </source>
</evidence>
<gene>
    <name evidence="10" type="ORF">K505DRAFT_41708</name>
</gene>
<evidence type="ECO:0000313" key="10">
    <source>
        <dbReference type="EMBL" id="KAF2793374.1"/>
    </source>
</evidence>
<sequence>MASPRYITPQKISLLVLMYLYLVNDDDPSPATIPVLSFILSHSISWVPSNARRRSSNARSRPSNAVSRPSPRHADASFPIETYIDVLHGYDSDMPGLSLLDVYLKHLWGMDSFHALHNLFENIGNVMLTSRASLTGEELTDFGLITETSPLGLFVRRARLEFNRLQLDDTMKIWSAFLAFRAPTAKWSERLAGIASPGVDINTTNMGLKPGDDLYEVVYGHLAQDVEKSAEVSIDDLERLLEFQLEKLQRLGCRVPDDMKNQLGNMLGSSGVVLRQSHLVKFFDAWKAGVFTTAFDQLHRYYDYAMQTREKIHYQYALLHMAILQADFNCFGEAVAAINETIATARENQDMTCLNFSLSWLSHMSKAYPKQMKGVGYMGMLGSERDGLTFLKSKAKETKMYNLLSATLLNEAKFYMSSGESIPRALECLYQASHLNIKEDIKNHGSHMLLVSTLYSRLGIAHLSSVHTDLFLHCFQAECPIDERIRASCRSALSTIPCGRYEEGLRILKTIDVSAHRSLKFHQYLLLCTGLIKLRRAICWTDWEACKHYISSLRPDSSTDPELSFMLSEAHIDYLIAREYYTDAFDAIEALTVSRKEDSSDILQRISMLLAKAELFRKVGKPARGFSIALRAASVSFKARLMPSLWSAVGLLASILNSLGEFEPAMRLLRAIIPQCLENEDHRLLGTLYSHMGDSYMGLAGTTDISTHRRLMSRLAKMKRGVRFIDKTRECHERTESIEGIRDQYVKKIILCKFHRLPEGADIVAQELAVAWEQGMEKFARH</sequence>
<keyword evidence="11" id="KW-1185">Reference proteome</keyword>
<dbReference type="PANTHER" id="PTHR12830:SF9">
    <property type="entry name" value="ANAPHASE-PROMOTING COMPLEX SUBUNIT 5"/>
    <property type="match status" value="1"/>
</dbReference>
<keyword evidence="5" id="KW-0833">Ubl conjugation pathway</keyword>
<evidence type="ECO:0000256" key="2">
    <source>
        <dbReference type="ARBA" id="ARBA00016066"/>
    </source>
</evidence>
<dbReference type="InterPro" id="IPR026000">
    <property type="entry name" value="Apc5_dom"/>
</dbReference>
<dbReference type="GO" id="GO:0070979">
    <property type="term" value="P:protein K11-linked ubiquitination"/>
    <property type="evidence" value="ECO:0007669"/>
    <property type="project" value="TreeGrafter"/>
</dbReference>
<evidence type="ECO:0000256" key="4">
    <source>
        <dbReference type="ARBA" id="ARBA00022776"/>
    </source>
</evidence>
<evidence type="ECO:0000313" key="11">
    <source>
        <dbReference type="Proteomes" id="UP000799757"/>
    </source>
</evidence>
<protein>
    <recommendedName>
        <fullName evidence="2">Anaphase-promoting complex subunit 5</fullName>
    </recommendedName>
</protein>
<evidence type="ECO:0000256" key="6">
    <source>
        <dbReference type="ARBA" id="ARBA00023306"/>
    </source>
</evidence>
<dbReference type="GO" id="GO:0051301">
    <property type="term" value="P:cell division"/>
    <property type="evidence" value="ECO:0007669"/>
    <property type="project" value="UniProtKB-KW"/>
</dbReference>
<dbReference type="GO" id="GO:0005680">
    <property type="term" value="C:anaphase-promoting complex"/>
    <property type="evidence" value="ECO:0007669"/>
    <property type="project" value="InterPro"/>
</dbReference>
<dbReference type="Proteomes" id="UP000799757">
    <property type="component" value="Unassembled WGS sequence"/>
</dbReference>
<keyword evidence="8" id="KW-0732">Signal</keyword>
<organism evidence="10 11">
    <name type="scientific">Melanomma pulvis-pyrius CBS 109.77</name>
    <dbReference type="NCBI Taxonomy" id="1314802"/>
    <lineage>
        <taxon>Eukaryota</taxon>
        <taxon>Fungi</taxon>
        <taxon>Dikarya</taxon>
        <taxon>Ascomycota</taxon>
        <taxon>Pezizomycotina</taxon>
        <taxon>Dothideomycetes</taxon>
        <taxon>Pleosporomycetidae</taxon>
        <taxon>Pleosporales</taxon>
        <taxon>Melanommataceae</taxon>
        <taxon>Melanomma</taxon>
    </lineage>
</organism>
<dbReference type="EMBL" id="MU001930">
    <property type="protein sequence ID" value="KAF2793374.1"/>
    <property type="molecule type" value="Genomic_DNA"/>
</dbReference>
<keyword evidence="3" id="KW-0132">Cell division</keyword>
<feature type="domain" description="Anaphase-promoting complex subunit 5" evidence="9">
    <location>
        <begin position="278"/>
        <end position="367"/>
    </location>
</feature>